<dbReference type="AlphaFoldDB" id="A0A317E3F0"/>
<gene>
    <name evidence="2" type="ORF">DKG75_13010</name>
</gene>
<keyword evidence="1" id="KW-1133">Transmembrane helix</keyword>
<dbReference type="EMBL" id="QGLF01000003">
    <property type="protein sequence ID" value="PWR20904.1"/>
    <property type="molecule type" value="Genomic_DNA"/>
</dbReference>
<keyword evidence="3" id="KW-1185">Reference proteome</keyword>
<keyword evidence="1" id="KW-0812">Transmembrane</keyword>
<feature type="transmembrane region" description="Helical" evidence="1">
    <location>
        <begin position="146"/>
        <end position="174"/>
    </location>
</feature>
<evidence type="ECO:0000256" key="1">
    <source>
        <dbReference type="SAM" id="Phobius"/>
    </source>
</evidence>
<feature type="transmembrane region" description="Helical" evidence="1">
    <location>
        <begin position="25"/>
        <end position="48"/>
    </location>
</feature>
<protein>
    <submittedName>
        <fullName evidence="2">Uncharacterized protein</fullName>
    </submittedName>
</protein>
<reference evidence="3" key="1">
    <citation type="submission" date="2018-05" db="EMBL/GenBank/DDBJ databases">
        <title>Zavarzinia sp. HR-AS.</title>
        <authorList>
            <person name="Lee Y."/>
            <person name="Jeon C.O."/>
        </authorList>
    </citation>
    <scope>NUCLEOTIDE SEQUENCE [LARGE SCALE GENOMIC DNA]</scope>
    <source>
        <strain evidence="3">DSM 1231</strain>
    </source>
</reference>
<dbReference type="Proteomes" id="UP000246077">
    <property type="component" value="Unassembled WGS sequence"/>
</dbReference>
<comment type="caution">
    <text evidence="2">The sequence shown here is derived from an EMBL/GenBank/DDBJ whole genome shotgun (WGS) entry which is preliminary data.</text>
</comment>
<feature type="transmembrane region" description="Helical" evidence="1">
    <location>
        <begin position="68"/>
        <end position="89"/>
    </location>
</feature>
<evidence type="ECO:0000313" key="2">
    <source>
        <dbReference type="EMBL" id="PWR20904.1"/>
    </source>
</evidence>
<proteinExistence type="predicted"/>
<name>A0A317E3F0_9PROT</name>
<feature type="transmembrane region" description="Helical" evidence="1">
    <location>
        <begin position="194"/>
        <end position="216"/>
    </location>
</feature>
<accession>A0A317E3F0</accession>
<keyword evidence="1" id="KW-0472">Membrane</keyword>
<feature type="transmembrane region" description="Helical" evidence="1">
    <location>
        <begin position="222"/>
        <end position="240"/>
    </location>
</feature>
<dbReference type="RefSeq" id="WP_109921548.1">
    <property type="nucleotide sequence ID" value="NZ_QGLF01000003.1"/>
</dbReference>
<feature type="transmembrane region" description="Helical" evidence="1">
    <location>
        <begin position="116"/>
        <end position="140"/>
    </location>
</feature>
<organism evidence="2 3">
    <name type="scientific">Zavarzinia compransoris</name>
    <dbReference type="NCBI Taxonomy" id="1264899"/>
    <lineage>
        <taxon>Bacteria</taxon>
        <taxon>Pseudomonadati</taxon>
        <taxon>Pseudomonadota</taxon>
        <taxon>Alphaproteobacteria</taxon>
        <taxon>Rhodospirillales</taxon>
        <taxon>Zavarziniaceae</taxon>
        <taxon>Zavarzinia</taxon>
    </lineage>
</organism>
<evidence type="ECO:0000313" key="3">
    <source>
        <dbReference type="Proteomes" id="UP000246077"/>
    </source>
</evidence>
<dbReference type="OrthoDB" id="7274225at2"/>
<sequence>MPVNMLALMLQSAFRVVFERESLRLAVLIGVLPSLGAYIGTVLAGLTLTPPPADTPLSDAETLAALQTALLGAALGYLVAMAAAMPLAVRAAGDLLARKLGAPPAVLPGEAVRRGLVLFAQAVAVVVLVMMGGYLLGLLVPDGSAVASLALLGVMIASVYVFLGFLMVPGVLFYAERADIRASFALMRGQRLKLFLFVLVVAMPFIMAASLFSAIAQGQPDGAWVLALFVSLVGGFVNGLSTGPHLIGLVQAYFARTGRMPPSIIDQAEPRT</sequence>